<dbReference type="GO" id="GO:0004672">
    <property type="term" value="F:protein kinase activity"/>
    <property type="evidence" value="ECO:0007669"/>
    <property type="project" value="InterPro"/>
</dbReference>
<dbReference type="InterPro" id="IPR052897">
    <property type="entry name" value="Sec-Metab_Biosynth_Hydrolase"/>
</dbReference>
<dbReference type="PANTHER" id="PTHR37017:SF13">
    <property type="entry name" value="AB HYDROLASE-1 DOMAIN-CONTAINING PROTEIN"/>
    <property type="match status" value="1"/>
</dbReference>
<dbReference type="InterPro" id="IPR000073">
    <property type="entry name" value="AB_hydrolase_1"/>
</dbReference>
<dbReference type="SUPFAM" id="SSF53474">
    <property type="entry name" value="alpha/beta-Hydrolases"/>
    <property type="match status" value="1"/>
</dbReference>
<dbReference type="SUPFAM" id="SSF56112">
    <property type="entry name" value="Protein kinase-like (PK-like)"/>
    <property type="match status" value="1"/>
</dbReference>
<dbReference type="PANTHER" id="PTHR37017">
    <property type="entry name" value="AB HYDROLASE-1 DOMAIN-CONTAINING PROTEIN-RELATED"/>
    <property type="match status" value="1"/>
</dbReference>
<protein>
    <recommendedName>
        <fullName evidence="1">Protein kinase domain-containing protein</fullName>
    </recommendedName>
</protein>
<dbReference type="Gene3D" id="3.40.50.1820">
    <property type="entry name" value="alpha/beta hydrolase"/>
    <property type="match status" value="1"/>
</dbReference>
<evidence type="ECO:0000313" key="2">
    <source>
        <dbReference type="EMBL" id="KAI1860542.1"/>
    </source>
</evidence>
<dbReference type="Pfam" id="PF00069">
    <property type="entry name" value="Pkinase"/>
    <property type="match status" value="1"/>
</dbReference>
<dbReference type="AlphaFoldDB" id="A0A9P9WFK1"/>
<dbReference type="InterPro" id="IPR011009">
    <property type="entry name" value="Kinase-like_dom_sf"/>
</dbReference>
<name>A0A9P9WFK1_9PEZI</name>
<organism evidence="2 3">
    <name type="scientific">Neoarthrinium moseri</name>
    <dbReference type="NCBI Taxonomy" id="1658444"/>
    <lineage>
        <taxon>Eukaryota</taxon>
        <taxon>Fungi</taxon>
        <taxon>Dikarya</taxon>
        <taxon>Ascomycota</taxon>
        <taxon>Pezizomycotina</taxon>
        <taxon>Sordariomycetes</taxon>
        <taxon>Xylariomycetidae</taxon>
        <taxon>Amphisphaeriales</taxon>
        <taxon>Apiosporaceae</taxon>
        <taxon>Neoarthrinium</taxon>
    </lineage>
</organism>
<dbReference type="InterPro" id="IPR029058">
    <property type="entry name" value="AB_hydrolase_fold"/>
</dbReference>
<gene>
    <name evidence="2" type="ORF">JX265_009941</name>
</gene>
<evidence type="ECO:0000259" key="1">
    <source>
        <dbReference type="PROSITE" id="PS50011"/>
    </source>
</evidence>
<dbReference type="EMBL" id="JAFIMR010000031">
    <property type="protein sequence ID" value="KAI1860542.1"/>
    <property type="molecule type" value="Genomic_DNA"/>
</dbReference>
<feature type="domain" description="Protein kinase" evidence="1">
    <location>
        <begin position="88"/>
        <end position="411"/>
    </location>
</feature>
<dbReference type="PROSITE" id="PS50011">
    <property type="entry name" value="PROTEIN_KINASE_DOM"/>
    <property type="match status" value="1"/>
</dbReference>
<dbReference type="Pfam" id="PF12697">
    <property type="entry name" value="Abhydrolase_6"/>
    <property type="match status" value="1"/>
</dbReference>
<accession>A0A9P9WFK1</accession>
<sequence>MASPASSRTSPKNPSQILHRPVILAVGAEDDRGTLTRVLVGRSIKYLFVSQDAFPHGWEYPNGPNPSLPTLDLGEKKIAEKLSGIQGLSHEVMLDYSDFSKVSAITKPWDMRSERLTIVNHPAVVGKAVMKIAEFPDFLPRNDSDKERLGKQESEMKREIQFHQEASSHGITTRFHGLVTEEGRGVIGYAMEFIEGGKSFSEIAKENKPLPEQEIQACLAVVRRLHEIGIYHGDLDLGNVMRRPDGTVLIIDFQYSARLGAKGSVEGMPIYSEANEVNGIERRLRNIGRGDADDSDIIPSAWLKATAWNGFRHKLDEAGYASELVALPTVGGREAPLAQLADDIATVQAVLARLKHEGRRVLILCHSSGGLVASNAVVGFNVLGIIFLSAFMIPSGKALLDMLGGNPLPWMKVEGDRVRGVPAMIPQVAFNDMDEGSQQEWTKEMTHTSISLFVTPSAYEPWADGVPCGYIFCENDNSLPLPVQQQMAALIKSTTCTATIQSGHCPFLSKPDDLLEALRGIELNLGQST</sequence>
<proteinExistence type="predicted"/>
<keyword evidence="3" id="KW-1185">Reference proteome</keyword>
<reference evidence="2" key="1">
    <citation type="submission" date="2021-03" db="EMBL/GenBank/DDBJ databases">
        <title>Revisited historic fungal species revealed as producer of novel bioactive compounds through whole genome sequencing and comparative genomics.</title>
        <authorList>
            <person name="Vignolle G.A."/>
            <person name="Hochenegger N."/>
            <person name="Mach R.L."/>
            <person name="Mach-Aigner A.R."/>
            <person name="Javad Rahimi M."/>
            <person name="Salim K.A."/>
            <person name="Chan C.M."/>
            <person name="Lim L.B.L."/>
            <person name="Cai F."/>
            <person name="Druzhinina I.S."/>
            <person name="U'Ren J.M."/>
            <person name="Derntl C."/>
        </authorList>
    </citation>
    <scope>NUCLEOTIDE SEQUENCE</scope>
    <source>
        <strain evidence="2">TUCIM 5799</strain>
    </source>
</reference>
<dbReference type="Gene3D" id="1.10.510.10">
    <property type="entry name" value="Transferase(Phosphotransferase) domain 1"/>
    <property type="match status" value="1"/>
</dbReference>
<dbReference type="InterPro" id="IPR000719">
    <property type="entry name" value="Prot_kinase_dom"/>
</dbReference>
<dbReference type="Proteomes" id="UP000829685">
    <property type="component" value="Unassembled WGS sequence"/>
</dbReference>
<evidence type="ECO:0000313" key="3">
    <source>
        <dbReference type="Proteomes" id="UP000829685"/>
    </source>
</evidence>
<dbReference type="GO" id="GO:0005524">
    <property type="term" value="F:ATP binding"/>
    <property type="evidence" value="ECO:0007669"/>
    <property type="project" value="InterPro"/>
</dbReference>
<comment type="caution">
    <text evidence="2">The sequence shown here is derived from an EMBL/GenBank/DDBJ whole genome shotgun (WGS) entry which is preliminary data.</text>
</comment>